<keyword evidence="15" id="KW-1185">Reference proteome</keyword>
<dbReference type="EMBL" id="JALLBG020000077">
    <property type="protein sequence ID" value="KAL3767169.1"/>
    <property type="molecule type" value="Genomic_DNA"/>
</dbReference>
<sequence>MAMVLSSPLVKISSALDGYNATSYVPEPYTPSRETELLHKFTRFGHTNNIEVLITDTSTESYIVGCCAAAMLIFAIALIWFMVIIGFKVAGPKKVGFLAGKLHHPDYDLSSSAASSPRDVGKLSVIEEEPSFASDTESESLIGSDISSPFISRQATENDSKIALTEKKFKRKVIAARSTFFISGLCVIVCGALFYLKGMAMLRKSLENTSYGLEINEMLNELQSMTMLIMNQPIDTLESQCGLTESQATDLQRGAELLHNSSQALSNDWTDVRDIMECKTFNPIYTVIVHEAICVDGVEGLDWLFPTCLLLAIFAMLMLTFRAALYPVKHPPKRDAGLDVGFSYLHEEPDTSLL</sequence>
<dbReference type="GO" id="GO:0034707">
    <property type="term" value="C:chloride channel complex"/>
    <property type="evidence" value="ECO:0007669"/>
    <property type="project" value="UniProtKB-KW"/>
</dbReference>
<keyword evidence="11" id="KW-0868">Chloride</keyword>
<dbReference type="GO" id="GO:0005886">
    <property type="term" value="C:plasma membrane"/>
    <property type="evidence" value="ECO:0007669"/>
    <property type="project" value="UniProtKB-SubCell"/>
</dbReference>
<keyword evidence="12" id="KW-0407">Ion channel</keyword>
<evidence type="ECO:0000256" key="5">
    <source>
        <dbReference type="ARBA" id="ARBA00022692"/>
    </source>
</evidence>
<evidence type="ECO:0000256" key="11">
    <source>
        <dbReference type="ARBA" id="ARBA00023214"/>
    </source>
</evidence>
<reference evidence="14 15" key="1">
    <citation type="submission" date="2024-10" db="EMBL/GenBank/DDBJ databases">
        <title>Updated reference genomes for cyclostephanoid diatoms.</title>
        <authorList>
            <person name="Roberts W.R."/>
            <person name="Alverson A.J."/>
        </authorList>
    </citation>
    <scope>NUCLEOTIDE SEQUENCE [LARGE SCALE GENOMIC DNA]</scope>
    <source>
        <strain evidence="14 15">AJA232-27</strain>
    </source>
</reference>
<evidence type="ECO:0000256" key="1">
    <source>
        <dbReference type="ARBA" id="ARBA00004651"/>
    </source>
</evidence>
<keyword evidence="8 13" id="KW-0472">Membrane</keyword>
<evidence type="ECO:0000256" key="2">
    <source>
        <dbReference type="ARBA" id="ARBA00009849"/>
    </source>
</evidence>
<comment type="caution">
    <text evidence="14">The sequence shown here is derived from an EMBL/GenBank/DDBJ whole genome shotgun (WGS) entry which is preliminary data.</text>
</comment>
<feature type="transmembrane region" description="Helical" evidence="13">
    <location>
        <begin position="303"/>
        <end position="325"/>
    </location>
</feature>
<evidence type="ECO:0000256" key="12">
    <source>
        <dbReference type="ARBA" id="ARBA00023303"/>
    </source>
</evidence>
<gene>
    <name evidence="14" type="ORF">ACHAWU_003260</name>
</gene>
<dbReference type="Proteomes" id="UP001530293">
    <property type="component" value="Unassembled WGS sequence"/>
</dbReference>
<evidence type="ECO:0000256" key="3">
    <source>
        <dbReference type="ARBA" id="ARBA00022448"/>
    </source>
</evidence>
<evidence type="ECO:0000256" key="4">
    <source>
        <dbReference type="ARBA" id="ARBA00022475"/>
    </source>
</evidence>
<keyword evidence="7" id="KW-0406">Ion transport</keyword>
<evidence type="ECO:0000256" key="9">
    <source>
        <dbReference type="ARBA" id="ARBA00023173"/>
    </source>
</evidence>
<dbReference type="GO" id="GO:0005254">
    <property type="term" value="F:chloride channel activity"/>
    <property type="evidence" value="ECO:0007669"/>
    <property type="project" value="UniProtKB-KW"/>
</dbReference>
<keyword evidence="6 13" id="KW-1133">Transmembrane helix</keyword>
<keyword evidence="4" id="KW-1003">Cell membrane</keyword>
<keyword evidence="9" id="KW-0869">Chloride channel</keyword>
<evidence type="ECO:0000256" key="6">
    <source>
        <dbReference type="ARBA" id="ARBA00022989"/>
    </source>
</evidence>
<feature type="transmembrane region" description="Helical" evidence="13">
    <location>
        <begin position="174"/>
        <end position="196"/>
    </location>
</feature>
<evidence type="ECO:0000256" key="13">
    <source>
        <dbReference type="SAM" id="Phobius"/>
    </source>
</evidence>
<dbReference type="PANTHER" id="PTHR12424:SF19">
    <property type="entry name" value="INTEGRASE ZINC-BINDING DOMAIN-CONTAINING PROTEIN"/>
    <property type="match status" value="1"/>
</dbReference>
<name>A0ABD3MTH0_9STRA</name>
<keyword evidence="10" id="KW-0325">Glycoprotein</keyword>
<dbReference type="AlphaFoldDB" id="A0ABD3MTH0"/>
<evidence type="ECO:0008006" key="16">
    <source>
        <dbReference type="Google" id="ProtNLM"/>
    </source>
</evidence>
<keyword evidence="5 13" id="KW-0812">Transmembrane</keyword>
<organism evidence="14 15">
    <name type="scientific">Discostella pseudostelligera</name>
    <dbReference type="NCBI Taxonomy" id="259834"/>
    <lineage>
        <taxon>Eukaryota</taxon>
        <taxon>Sar</taxon>
        <taxon>Stramenopiles</taxon>
        <taxon>Ochrophyta</taxon>
        <taxon>Bacillariophyta</taxon>
        <taxon>Coscinodiscophyceae</taxon>
        <taxon>Thalassiosirophycidae</taxon>
        <taxon>Stephanodiscales</taxon>
        <taxon>Stephanodiscaceae</taxon>
        <taxon>Discostella</taxon>
    </lineage>
</organism>
<accession>A0ABD3MTH0</accession>
<proteinExistence type="inferred from homology"/>
<protein>
    <recommendedName>
        <fullName evidence="16">Protein tweety homolog</fullName>
    </recommendedName>
</protein>
<evidence type="ECO:0000256" key="10">
    <source>
        <dbReference type="ARBA" id="ARBA00023180"/>
    </source>
</evidence>
<evidence type="ECO:0000313" key="15">
    <source>
        <dbReference type="Proteomes" id="UP001530293"/>
    </source>
</evidence>
<feature type="transmembrane region" description="Helical" evidence="13">
    <location>
        <begin position="62"/>
        <end position="87"/>
    </location>
</feature>
<evidence type="ECO:0000313" key="14">
    <source>
        <dbReference type="EMBL" id="KAL3767169.1"/>
    </source>
</evidence>
<dbReference type="InterPro" id="IPR006990">
    <property type="entry name" value="Tweety"/>
</dbReference>
<dbReference type="PANTHER" id="PTHR12424">
    <property type="entry name" value="TWEETY-RELATED"/>
    <property type="match status" value="1"/>
</dbReference>
<keyword evidence="3" id="KW-0813">Transport</keyword>
<comment type="subcellular location">
    <subcellularLocation>
        <location evidence="1">Cell membrane</location>
        <topology evidence="1">Multi-pass membrane protein</topology>
    </subcellularLocation>
</comment>
<evidence type="ECO:0000256" key="7">
    <source>
        <dbReference type="ARBA" id="ARBA00023065"/>
    </source>
</evidence>
<evidence type="ECO:0000256" key="8">
    <source>
        <dbReference type="ARBA" id="ARBA00023136"/>
    </source>
</evidence>
<comment type="similarity">
    <text evidence="2">Belongs to the tweety family.</text>
</comment>